<dbReference type="EMBL" id="JBHUOG010000002">
    <property type="protein sequence ID" value="MFD2797428.1"/>
    <property type="molecule type" value="Genomic_DNA"/>
</dbReference>
<keyword evidence="2" id="KW-1185">Reference proteome</keyword>
<evidence type="ECO:0000313" key="1">
    <source>
        <dbReference type="EMBL" id="MFD2797428.1"/>
    </source>
</evidence>
<dbReference type="Proteomes" id="UP001597479">
    <property type="component" value="Unassembled WGS sequence"/>
</dbReference>
<dbReference type="RefSeq" id="WP_377190438.1">
    <property type="nucleotide sequence ID" value="NZ_JBHUOG010000002.1"/>
</dbReference>
<evidence type="ECO:0000313" key="2">
    <source>
        <dbReference type="Proteomes" id="UP001597479"/>
    </source>
</evidence>
<gene>
    <name evidence="1" type="ORF">ACFS27_27995</name>
</gene>
<name>A0ABW5W0K7_9MICO</name>
<reference evidence="2" key="1">
    <citation type="journal article" date="2019" name="Int. J. Syst. Evol. Microbiol.">
        <title>The Global Catalogue of Microorganisms (GCM) 10K type strain sequencing project: providing services to taxonomists for standard genome sequencing and annotation.</title>
        <authorList>
            <consortium name="The Broad Institute Genomics Platform"/>
            <consortium name="The Broad Institute Genome Sequencing Center for Infectious Disease"/>
            <person name="Wu L."/>
            <person name="Ma J."/>
        </authorList>
    </citation>
    <scope>NUCLEOTIDE SEQUENCE [LARGE SCALE GENOMIC DNA]</scope>
    <source>
        <strain evidence="2">CCM 7044</strain>
    </source>
</reference>
<comment type="caution">
    <text evidence="1">The sequence shown here is derived from an EMBL/GenBank/DDBJ whole genome shotgun (WGS) entry which is preliminary data.</text>
</comment>
<protein>
    <submittedName>
        <fullName evidence="1">Uncharacterized protein</fullName>
    </submittedName>
</protein>
<organism evidence="1 2">
    <name type="scientific">Promicromonospora vindobonensis</name>
    <dbReference type="NCBI Taxonomy" id="195748"/>
    <lineage>
        <taxon>Bacteria</taxon>
        <taxon>Bacillati</taxon>
        <taxon>Actinomycetota</taxon>
        <taxon>Actinomycetes</taxon>
        <taxon>Micrococcales</taxon>
        <taxon>Promicromonosporaceae</taxon>
        <taxon>Promicromonospora</taxon>
    </lineage>
</organism>
<accession>A0ABW5W0K7</accession>
<proteinExistence type="predicted"/>
<sequence>MAGSITEFGLGLPAGWHMLPTSDGDSQWAEDMAAELASGSAALPDAPGLLAKQLKDVRASVGAVGVSGLRTAVLIDSVTDPLVTAMLTIGVGSGADVERYKAELEHVAHEVEDAQVMGQQIFDAEVPAGPVVGSHLLIGHMVDGAGEAGAHLEERVHAAVFPPGTGDALEIMVVAANVGLFENLPVTVVDLLEGMTFRTEGGA</sequence>